<keyword evidence="14" id="KW-1185">Reference proteome</keyword>
<sequence length="275" mass="28449">MKPFLALTIAGSDSGGGAGIQADLKTFQELGVFGMSVITALTAQNSLGVHAVHPAPVSIIEAQIEAVLSDMGTDAVKTGMLYDGAITEAVAWAIGRYGVPRVVVDPVLVAKGGSELFRREELDALRTKLLPAAEIVTPNLPEACALLGLPDGALRTRRDMEQAAIALLDFGSRYVLLKGGHLENEEEEAADVLAGRDDGPVWLSAPRIPTGHTHGTGCTTAAALAAYMARGYPVAEAAAAAKAFVTAAIRASFPHGAGTGSLWHGAHRGEPGGRR</sequence>
<evidence type="ECO:0000256" key="6">
    <source>
        <dbReference type="ARBA" id="ARBA00012963"/>
    </source>
</evidence>
<evidence type="ECO:0000256" key="5">
    <source>
        <dbReference type="ARBA" id="ARBA00012135"/>
    </source>
</evidence>
<comment type="similarity">
    <text evidence="4">Belongs to the ThiD family.</text>
</comment>
<comment type="pathway">
    <text evidence="3">Cofactor biosynthesis; thiamine diphosphate biosynthesis; 4-amino-2-methyl-5-diphosphomethylpyrimidine from 5-amino-1-(5-phospho-D-ribosyl)imidazole: step 3/3.</text>
</comment>
<dbReference type="SUPFAM" id="SSF53613">
    <property type="entry name" value="Ribokinase-like"/>
    <property type="match status" value="1"/>
</dbReference>
<keyword evidence="8" id="KW-0784">Thiamine biosynthesis</keyword>
<dbReference type="Gene3D" id="3.40.1190.20">
    <property type="match status" value="1"/>
</dbReference>
<evidence type="ECO:0000313" key="14">
    <source>
        <dbReference type="Proteomes" id="UP000680304"/>
    </source>
</evidence>
<name>A0ABQ4NEL8_9BACL</name>
<dbReference type="InterPro" id="IPR013749">
    <property type="entry name" value="PM/HMP-P_kinase-1"/>
</dbReference>
<dbReference type="GO" id="GO:0016301">
    <property type="term" value="F:kinase activity"/>
    <property type="evidence" value="ECO:0007669"/>
    <property type="project" value="UniProtKB-KW"/>
</dbReference>
<evidence type="ECO:0000256" key="1">
    <source>
        <dbReference type="ARBA" id="ARBA00000151"/>
    </source>
</evidence>
<accession>A0ABQ4NEL8</accession>
<comment type="catalytic activity">
    <reaction evidence="2">
        <text>4-amino-2-methyl-5-(phosphooxymethyl)pyrimidine + ATP = 4-amino-2-methyl-5-(diphosphooxymethyl)pyrimidine + ADP</text>
        <dbReference type="Rhea" id="RHEA:19893"/>
        <dbReference type="ChEBI" id="CHEBI:30616"/>
        <dbReference type="ChEBI" id="CHEBI:57841"/>
        <dbReference type="ChEBI" id="CHEBI:58354"/>
        <dbReference type="ChEBI" id="CHEBI:456216"/>
        <dbReference type="EC" id="2.7.4.7"/>
    </reaction>
</comment>
<comment type="catalytic activity">
    <reaction evidence="1">
        <text>4-amino-5-hydroxymethyl-2-methylpyrimidine + ATP = 4-amino-2-methyl-5-(phosphooxymethyl)pyrimidine + ADP + H(+)</text>
        <dbReference type="Rhea" id="RHEA:23096"/>
        <dbReference type="ChEBI" id="CHEBI:15378"/>
        <dbReference type="ChEBI" id="CHEBI:16892"/>
        <dbReference type="ChEBI" id="CHEBI:30616"/>
        <dbReference type="ChEBI" id="CHEBI:58354"/>
        <dbReference type="ChEBI" id="CHEBI:456216"/>
        <dbReference type="EC" id="2.7.1.49"/>
    </reaction>
</comment>
<reference evidence="13 14" key="1">
    <citation type="submission" date="2021-04" db="EMBL/GenBank/DDBJ databases">
        <title>Draft genome sequence of Paenibacillus cisolokensis, LC2-13A.</title>
        <authorList>
            <person name="Uke A."/>
            <person name="Chhe C."/>
            <person name="Baramee S."/>
            <person name="Kosugi A."/>
        </authorList>
    </citation>
    <scope>NUCLEOTIDE SEQUENCE [LARGE SCALE GENOMIC DNA]</scope>
    <source>
        <strain evidence="13 14">LC2-13A</strain>
    </source>
</reference>
<dbReference type="EC" id="2.7.4.7" evidence="6"/>
<dbReference type="NCBIfam" id="TIGR00097">
    <property type="entry name" value="HMP-P_kinase"/>
    <property type="match status" value="1"/>
</dbReference>
<dbReference type="Proteomes" id="UP000680304">
    <property type="component" value="Unassembled WGS sequence"/>
</dbReference>
<dbReference type="Pfam" id="PF08543">
    <property type="entry name" value="Phos_pyr_kin"/>
    <property type="match status" value="1"/>
</dbReference>
<protein>
    <recommendedName>
        <fullName evidence="7">Hydroxymethylpyrimidine/phosphomethylpyrimidine kinase</fullName>
        <ecNumber evidence="5">2.7.1.49</ecNumber>
        <ecNumber evidence="6">2.7.4.7</ecNumber>
    </recommendedName>
    <alternativeName>
        <fullName evidence="10">Hydroxymethylpyrimidine kinase</fullName>
    </alternativeName>
    <alternativeName>
        <fullName evidence="11">Hydroxymethylpyrimidine phosphate kinase</fullName>
    </alternativeName>
</protein>
<comment type="pathway">
    <text evidence="9">Cofactor biosynthesis; thiamine diphosphate biosynthesis; 4-amino-2-methyl-5-diphosphomethylpyrimidine from 5-amino-1-(5-phospho-D-ribosyl)imidazole: step 2/3.</text>
</comment>
<dbReference type="InterPro" id="IPR004399">
    <property type="entry name" value="HMP/HMP-P_kinase_dom"/>
</dbReference>
<comment type="caution">
    <text evidence="13">The sequence shown here is derived from an EMBL/GenBank/DDBJ whole genome shotgun (WGS) entry which is preliminary data.</text>
</comment>
<dbReference type="PANTHER" id="PTHR20858">
    <property type="entry name" value="PHOSPHOMETHYLPYRIMIDINE KINASE"/>
    <property type="match status" value="1"/>
</dbReference>
<evidence type="ECO:0000256" key="8">
    <source>
        <dbReference type="ARBA" id="ARBA00022977"/>
    </source>
</evidence>
<gene>
    <name evidence="13" type="ORF">PACILC2_52070</name>
</gene>
<evidence type="ECO:0000313" key="13">
    <source>
        <dbReference type="EMBL" id="GIQ66639.1"/>
    </source>
</evidence>
<evidence type="ECO:0000256" key="7">
    <source>
        <dbReference type="ARBA" id="ARBA00019161"/>
    </source>
</evidence>
<organism evidence="13 14">
    <name type="scientific">Paenibacillus cisolokensis</name>
    <dbReference type="NCBI Taxonomy" id="1658519"/>
    <lineage>
        <taxon>Bacteria</taxon>
        <taxon>Bacillati</taxon>
        <taxon>Bacillota</taxon>
        <taxon>Bacilli</taxon>
        <taxon>Bacillales</taxon>
        <taxon>Paenibacillaceae</taxon>
        <taxon>Paenibacillus</taxon>
    </lineage>
</organism>
<proteinExistence type="inferred from homology"/>
<dbReference type="CDD" id="cd01169">
    <property type="entry name" value="HMPP_kinase"/>
    <property type="match status" value="1"/>
</dbReference>
<feature type="domain" description="Pyridoxamine kinase/Phosphomethylpyrimidine kinase" evidence="12">
    <location>
        <begin position="13"/>
        <end position="262"/>
    </location>
</feature>
<dbReference type="EC" id="2.7.1.49" evidence="5"/>
<dbReference type="PANTHER" id="PTHR20858:SF17">
    <property type="entry name" value="HYDROXYMETHYLPYRIMIDINE_PHOSPHOMETHYLPYRIMIDINE KINASE THI20-RELATED"/>
    <property type="match status" value="1"/>
</dbReference>
<dbReference type="EMBL" id="BOVJ01000197">
    <property type="protein sequence ID" value="GIQ66639.1"/>
    <property type="molecule type" value="Genomic_DNA"/>
</dbReference>
<evidence type="ECO:0000256" key="4">
    <source>
        <dbReference type="ARBA" id="ARBA00009879"/>
    </source>
</evidence>
<evidence type="ECO:0000256" key="10">
    <source>
        <dbReference type="ARBA" id="ARBA00042102"/>
    </source>
</evidence>
<evidence type="ECO:0000256" key="11">
    <source>
        <dbReference type="ARBA" id="ARBA00043176"/>
    </source>
</evidence>
<keyword evidence="13" id="KW-0418">Kinase</keyword>
<evidence type="ECO:0000259" key="12">
    <source>
        <dbReference type="Pfam" id="PF08543"/>
    </source>
</evidence>
<evidence type="ECO:0000256" key="2">
    <source>
        <dbReference type="ARBA" id="ARBA00000565"/>
    </source>
</evidence>
<dbReference type="InterPro" id="IPR029056">
    <property type="entry name" value="Ribokinase-like"/>
</dbReference>
<evidence type="ECO:0000256" key="9">
    <source>
        <dbReference type="ARBA" id="ARBA00037917"/>
    </source>
</evidence>
<keyword evidence="13" id="KW-0808">Transferase</keyword>
<dbReference type="RefSeq" id="WP_213531216.1">
    <property type="nucleotide sequence ID" value="NZ_BOVJ01000197.1"/>
</dbReference>
<evidence type="ECO:0000256" key="3">
    <source>
        <dbReference type="ARBA" id="ARBA00004769"/>
    </source>
</evidence>